<dbReference type="SUPFAM" id="SSF88648">
    <property type="entry name" value="Group I dsDNA viruses"/>
    <property type="match status" value="1"/>
</dbReference>
<evidence type="ECO:0000256" key="1">
    <source>
        <dbReference type="ARBA" id="ARBA00004328"/>
    </source>
</evidence>
<keyword evidence="6 8" id="KW-0426">Late protein</keyword>
<keyword evidence="3 8" id="KW-0945">Host-virus interaction</keyword>
<dbReference type="GO" id="GO:0019062">
    <property type="term" value="P:virion attachment to host cell"/>
    <property type="evidence" value="ECO:0007669"/>
    <property type="project" value="UniProtKB-UniRule"/>
</dbReference>
<evidence type="ECO:0000256" key="4">
    <source>
        <dbReference type="ARBA" id="ARBA00022804"/>
    </source>
</evidence>
<dbReference type="InterPro" id="IPR011222">
    <property type="entry name" value="dsDNA_vir_gr_I_capsid"/>
</dbReference>
<keyword evidence="4 8" id="KW-1161">Viral attachment to host cell</keyword>
<evidence type="ECO:0000256" key="6">
    <source>
        <dbReference type="ARBA" id="ARBA00022921"/>
    </source>
</evidence>
<evidence type="ECO:0000313" key="9">
    <source>
        <dbReference type="EMBL" id="AYA94165.1"/>
    </source>
</evidence>
<dbReference type="GO" id="GO:0046718">
    <property type="term" value="P:symbiont entry into host cell"/>
    <property type="evidence" value="ECO:0007669"/>
    <property type="project" value="UniProtKB-UniRule"/>
</dbReference>
<dbReference type="GO" id="GO:0039620">
    <property type="term" value="C:T=7 icosahedral viral capsid"/>
    <property type="evidence" value="ECO:0007669"/>
    <property type="project" value="UniProtKB-KW"/>
</dbReference>
<evidence type="ECO:0000256" key="3">
    <source>
        <dbReference type="ARBA" id="ARBA00022581"/>
    </source>
</evidence>
<comment type="function">
    <text evidence="8">Forms an icosahedral capsid with a T=7 symmetry and a 50 nm diameter. The capsid is composed of 72 pentamers linked to each other by disulfide bonds and associated with L2 proteins. Binds to heparan sulfate proteoglycans on cell surface of basal layer keratinocytes to provide initial virion attachment. This binding mediates a conformational change in the virus capsid that facilitates efficient infection. The virion enters the host cell via endocytosis. During virus trafficking, L1 protein dissociates from the viral DNA and the genomic DNA is released to the host nucleus. The virion assembly takes place within the cell nucleus. Encapsulates the genomic DNA together with protein L2.</text>
</comment>
<dbReference type="PRINTS" id="PR00865">
    <property type="entry name" value="HPVCAPSIDL1"/>
</dbReference>
<dbReference type="InterPro" id="IPR036973">
    <property type="entry name" value="Capsid_L1_sf_Papillomavir"/>
</dbReference>
<keyword evidence="2 8" id="KW-0167">Capsid protein</keyword>
<evidence type="ECO:0000256" key="8">
    <source>
        <dbReference type="RuleBase" id="RU361248"/>
    </source>
</evidence>
<accession>A0A385PJX1</accession>
<dbReference type="Pfam" id="PF00500">
    <property type="entry name" value="Late_protein_L1"/>
    <property type="match status" value="1"/>
</dbReference>
<reference evidence="9" key="1">
    <citation type="journal article" date="2018" name="Nat. Med.">
        <title>Expanded skin virome in DOCK8-deficient patients.</title>
        <authorList>
            <consortium name="NISC Comparative Sequencing Program"/>
            <person name="Tirosh O."/>
            <person name="Conlan S."/>
            <person name="Deming C."/>
            <person name="Lee-Lin S.Q."/>
            <person name="Huang X."/>
            <person name="Su H.C."/>
            <person name="Freeman A.F."/>
            <person name="Segre J.A."/>
            <person name="Kong H.H."/>
        </authorList>
    </citation>
    <scope>NUCLEOTIDE SEQUENCE</scope>
    <source>
        <strain evidence="9">HPV-mSK_143</strain>
    </source>
</reference>
<keyword evidence="7 8" id="KW-1160">Virus entry into host cell</keyword>
<evidence type="ECO:0000256" key="5">
    <source>
        <dbReference type="ARBA" id="ARBA00022844"/>
    </source>
</evidence>
<keyword evidence="8" id="KW-1145">T=7 icosahedral capsid protein</keyword>
<sequence>MIFILVYYCDANVNVRILFNVFQMSWTQSGKLYLPPQKPVAKVYNTDEYVQGTGYFFHAGSDRLLIVGHPYYDVMDSVDNDKVAVPKVSANQYRVLRLQFPDPNKFAIADYCVYNPEKERLVWKLRGFQMDRGGPLGIGATGHPLFNKYADSENPASYPGKQENDGDYRMDMAIDPKQVQICIVGCTPAVGQFWDTGKFCEGKQQNPGDCPPIELRHTTIQDGDMCEIGFGNANFENFNHDRASVPLELTGETSIWPDFVKMSKSIYGDEMFFCTKREQLYARHYLTKAGIDGDTLPTSTYWNPNRTNQPAPPQAELGPYSYYTTPSGSLVSSDSSIFNRPYWIHQALGANNGILWGNECFVTVVDNTRNINFNLSIYTTSSTLPSEGNYNYKAKDFRNYIRHPEEYEVEVILELCKVSLTADVIAHINVMNPRILEEWELAYIPPPPEGIHDTYRYLQSMAIACQKDKPTDEKPDPYEQYSFWKIDLRERLTSELSQTALGKRFLFQTGKLENKQIRTCPQTLSCKRCIETPCKRTSKKRKRC</sequence>
<keyword evidence="5 8" id="KW-0946">Virion</keyword>
<dbReference type="EMBL" id="MH777285">
    <property type="protein sequence ID" value="AYA94165.1"/>
    <property type="molecule type" value="Genomic_DNA"/>
</dbReference>
<evidence type="ECO:0000256" key="7">
    <source>
        <dbReference type="ARBA" id="ARBA00023296"/>
    </source>
</evidence>
<gene>
    <name evidence="8" type="primary">L1</name>
</gene>
<comment type="subunit">
    <text evidence="8">Self-assembles into homopentamers. The capsid has an icosahedral symmetry and consists of 72 capsomers, with each capsomer being a pentamer of L1. Interacts with the minor capsid protein L2; this interaction is necessary for viral genome encapsidation.</text>
</comment>
<comment type="subcellular location">
    <subcellularLocation>
        <location evidence="1 8">Virion</location>
    </subcellularLocation>
</comment>
<dbReference type="GO" id="GO:0005198">
    <property type="term" value="F:structural molecule activity"/>
    <property type="evidence" value="ECO:0007669"/>
    <property type="project" value="InterPro"/>
</dbReference>
<dbReference type="Gene3D" id="2.60.175.20">
    <property type="entry name" value="Major capsid L1 (late) superfamily, Papillomavirus"/>
    <property type="match status" value="2"/>
</dbReference>
<name>A0A385PJX1_9PAPI</name>
<proteinExistence type="inferred from homology"/>
<dbReference type="InterPro" id="IPR002210">
    <property type="entry name" value="Capsid_L1_Papillomavir"/>
</dbReference>
<comment type="similarity">
    <text evidence="8">Belongs to the papillomaviridae L1 protein family.</text>
</comment>
<evidence type="ECO:0000256" key="2">
    <source>
        <dbReference type="ARBA" id="ARBA00022561"/>
    </source>
</evidence>
<protein>
    <recommendedName>
        <fullName evidence="8">Major capsid protein L1</fullName>
    </recommendedName>
</protein>
<organism evidence="9">
    <name type="scientific">Human papillomavirus</name>
    <dbReference type="NCBI Taxonomy" id="10566"/>
    <lineage>
        <taxon>Viruses</taxon>
        <taxon>Monodnaviria</taxon>
        <taxon>Shotokuvirae</taxon>
        <taxon>Cossaviricota</taxon>
        <taxon>Papovaviricetes</taxon>
        <taxon>Zurhausenvirales</taxon>
        <taxon>Papillomaviridae</taxon>
    </lineage>
</organism>